<sequence length="542" mass="60615">MALVTTVTANGVYVRYEIIEQSPTTSSFQINEVTGEIRTTYNLDLDFLDKRSPSSVQLQVRAYDPIHLVSATTLVNITVLEANDIPPFCTPAVFVDTVPETTPIGYKFFNLNCNKDQKKQTLSYKIITNANSLYKFRLQNGEFQVNNTITYDSAEMASVNFQYFASINVTDSSTVPSLSTIVNIYITVTPVNQYAPVCHPPYQFPVKMMSPIDTAVGTVNATDRDWKFNNVQFKIIGGNPDPPLFDIGRRTGVIHLLNNLEYEQLRTFNLEIQIVDLNQDIEPDPKNQKTGSCTIIVYVQDTSPVCNPWYYIKTICSTYSPESEVITLYCTSTNASVSYEIIGGNTNEQFSMRGSTIFTQNAFTYYTPGVVDPTSFELLVRVTVDTAPELSATATVLVQVAYCTTTTTTTTTATTTRTTRIVTVMEYYWAPEPWFVAVMTVTGALLIAVLTLLIWKCFKRSSLCRQPPVKESKPILQIKSSDLKGLSDMQGDSPPKPDDLLMKKPSMPSLNHHSTKFDGKAEDPVTGQQYLYSSSTGERRWM</sequence>
<accession>A0ABR0YQ89</accession>
<organism evidence="12 13">
    <name type="scientific">Huso huso</name>
    <name type="common">Beluga</name>
    <name type="synonym">Acipenser huso</name>
    <dbReference type="NCBI Taxonomy" id="61971"/>
    <lineage>
        <taxon>Eukaryota</taxon>
        <taxon>Metazoa</taxon>
        <taxon>Chordata</taxon>
        <taxon>Craniata</taxon>
        <taxon>Vertebrata</taxon>
        <taxon>Euteleostomi</taxon>
        <taxon>Actinopterygii</taxon>
        <taxon>Chondrostei</taxon>
        <taxon>Acipenseriformes</taxon>
        <taxon>Acipenseridae</taxon>
        <taxon>Huso</taxon>
    </lineage>
</organism>
<evidence type="ECO:0000256" key="2">
    <source>
        <dbReference type="ARBA" id="ARBA00022692"/>
    </source>
</evidence>
<feature type="domain" description="Cadherin" evidence="11">
    <location>
        <begin position="198"/>
        <end position="310"/>
    </location>
</feature>
<comment type="caution">
    <text evidence="12">The sequence shown here is derived from an EMBL/GenBank/DDBJ whole genome shotgun (WGS) entry which is preliminary data.</text>
</comment>
<comment type="subcellular location">
    <subcellularLocation>
        <location evidence="1">Membrane</location>
    </subcellularLocation>
</comment>
<protein>
    <submittedName>
        <fullName evidence="12">Cadherin-related family member 4-like isoform X1</fullName>
    </submittedName>
</protein>
<feature type="transmembrane region" description="Helical" evidence="10">
    <location>
        <begin position="434"/>
        <end position="455"/>
    </location>
</feature>
<dbReference type="PANTHER" id="PTHR24025">
    <property type="entry name" value="DESMOGLEIN FAMILY MEMBER"/>
    <property type="match status" value="1"/>
</dbReference>
<evidence type="ECO:0000256" key="5">
    <source>
        <dbReference type="ARBA" id="ARBA00022889"/>
    </source>
</evidence>
<gene>
    <name evidence="12" type="ORF">HHUSO_G25514</name>
</gene>
<proteinExistence type="predicted"/>
<dbReference type="Proteomes" id="UP001369086">
    <property type="component" value="Unassembled WGS sequence"/>
</dbReference>
<evidence type="ECO:0000313" key="13">
    <source>
        <dbReference type="Proteomes" id="UP001369086"/>
    </source>
</evidence>
<dbReference type="InterPro" id="IPR015919">
    <property type="entry name" value="Cadherin-like_sf"/>
</dbReference>
<evidence type="ECO:0000256" key="4">
    <source>
        <dbReference type="ARBA" id="ARBA00022837"/>
    </source>
</evidence>
<evidence type="ECO:0000313" key="12">
    <source>
        <dbReference type="EMBL" id="KAK6474658.1"/>
    </source>
</evidence>
<evidence type="ECO:0000256" key="10">
    <source>
        <dbReference type="SAM" id="Phobius"/>
    </source>
</evidence>
<dbReference type="Pfam" id="PF00028">
    <property type="entry name" value="Cadherin"/>
    <property type="match status" value="1"/>
</dbReference>
<keyword evidence="3" id="KW-0677">Repeat</keyword>
<keyword evidence="6 10" id="KW-1133">Transmembrane helix</keyword>
<evidence type="ECO:0000256" key="3">
    <source>
        <dbReference type="ARBA" id="ARBA00022737"/>
    </source>
</evidence>
<keyword evidence="7 10" id="KW-0472">Membrane</keyword>
<dbReference type="PROSITE" id="PS50268">
    <property type="entry name" value="CADHERIN_2"/>
    <property type="match status" value="3"/>
</dbReference>
<evidence type="ECO:0000256" key="9">
    <source>
        <dbReference type="SAM" id="MobiDB-lite"/>
    </source>
</evidence>
<dbReference type="Gene3D" id="2.60.40.60">
    <property type="entry name" value="Cadherins"/>
    <property type="match status" value="4"/>
</dbReference>
<feature type="domain" description="Cadherin" evidence="11">
    <location>
        <begin position="14"/>
        <end position="88"/>
    </location>
</feature>
<name>A0ABR0YQ89_HUSHU</name>
<dbReference type="PRINTS" id="PR00205">
    <property type="entry name" value="CADHERIN"/>
</dbReference>
<dbReference type="SUPFAM" id="SSF49313">
    <property type="entry name" value="Cadherin-like"/>
    <property type="match status" value="4"/>
</dbReference>
<evidence type="ECO:0000256" key="6">
    <source>
        <dbReference type="ARBA" id="ARBA00022989"/>
    </source>
</evidence>
<reference evidence="12 13" key="1">
    <citation type="submission" date="2021-05" db="EMBL/GenBank/DDBJ databases">
        <authorList>
            <person name="Zahm M."/>
            <person name="Klopp C."/>
            <person name="Cabau C."/>
            <person name="Kuhl H."/>
            <person name="Suciu R."/>
            <person name="Ciorpac M."/>
            <person name="Holostenco D."/>
            <person name="Gessner J."/>
            <person name="Wuertz S."/>
            <person name="Hohne C."/>
            <person name="Stock M."/>
            <person name="Gislard M."/>
            <person name="Lluch J."/>
            <person name="Milhes M."/>
            <person name="Lampietro C."/>
            <person name="Lopez Roques C."/>
            <person name="Donnadieu C."/>
            <person name="Du K."/>
            <person name="Schartl M."/>
            <person name="Guiguen Y."/>
        </authorList>
    </citation>
    <scope>NUCLEOTIDE SEQUENCE [LARGE SCALE GENOMIC DNA]</scope>
    <source>
        <strain evidence="12">Hh-F2</strain>
        <tissue evidence="12">Blood</tissue>
    </source>
</reference>
<dbReference type="EMBL" id="JAHFZB010000025">
    <property type="protein sequence ID" value="KAK6474658.1"/>
    <property type="molecule type" value="Genomic_DNA"/>
</dbReference>
<keyword evidence="2 10" id="KW-0812">Transmembrane</keyword>
<keyword evidence="13" id="KW-1185">Reference proteome</keyword>
<dbReference type="SMART" id="SM00112">
    <property type="entry name" value="CA"/>
    <property type="match status" value="2"/>
</dbReference>
<evidence type="ECO:0000256" key="7">
    <source>
        <dbReference type="ARBA" id="ARBA00023136"/>
    </source>
</evidence>
<evidence type="ECO:0000256" key="1">
    <source>
        <dbReference type="ARBA" id="ARBA00004370"/>
    </source>
</evidence>
<dbReference type="PANTHER" id="PTHR24025:SF23">
    <property type="entry name" value="NEURAL-CADHERIN"/>
    <property type="match status" value="1"/>
</dbReference>
<dbReference type="InterPro" id="IPR002126">
    <property type="entry name" value="Cadherin-like_dom"/>
</dbReference>
<evidence type="ECO:0000256" key="8">
    <source>
        <dbReference type="PROSITE-ProRule" id="PRU00043"/>
    </source>
</evidence>
<dbReference type="CDD" id="cd11304">
    <property type="entry name" value="Cadherin_repeat"/>
    <property type="match status" value="3"/>
</dbReference>
<keyword evidence="4 8" id="KW-0106">Calcium</keyword>
<dbReference type="InterPro" id="IPR050971">
    <property type="entry name" value="Cadherin-domain_protein"/>
</dbReference>
<feature type="region of interest" description="Disordered" evidence="9">
    <location>
        <begin position="484"/>
        <end position="542"/>
    </location>
</feature>
<feature type="domain" description="Cadherin" evidence="11">
    <location>
        <begin position="90"/>
        <end position="198"/>
    </location>
</feature>
<keyword evidence="5" id="KW-0130">Cell adhesion</keyword>
<evidence type="ECO:0000259" key="11">
    <source>
        <dbReference type="PROSITE" id="PS50268"/>
    </source>
</evidence>
<feature type="compositionally biased region" description="Polar residues" evidence="9">
    <location>
        <begin position="526"/>
        <end position="536"/>
    </location>
</feature>